<dbReference type="PANTHER" id="PTHR41263:SF1">
    <property type="entry name" value="ASPARTYL-PHOSPHATE PHOSPHATASE YISI"/>
    <property type="match status" value="1"/>
</dbReference>
<dbReference type="RefSeq" id="WP_217067350.1">
    <property type="nucleotide sequence ID" value="NZ_JAHQCS010000122.1"/>
</dbReference>
<organism evidence="1 2">
    <name type="scientific">Evansella tamaricis</name>
    <dbReference type="NCBI Taxonomy" id="2069301"/>
    <lineage>
        <taxon>Bacteria</taxon>
        <taxon>Bacillati</taxon>
        <taxon>Bacillota</taxon>
        <taxon>Bacilli</taxon>
        <taxon>Bacillales</taxon>
        <taxon>Bacillaceae</taxon>
        <taxon>Evansella</taxon>
    </lineage>
</organism>
<gene>
    <name evidence="1" type="ORF">KS419_15570</name>
</gene>
<keyword evidence="2" id="KW-1185">Reference proteome</keyword>
<name>A0ABS6JL57_9BACI</name>
<dbReference type="EMBL" id="JAHQCS010000122">
    <property type="protein sequence ID" value="MBU9713150.1"/>
    <property type="molecule type" value="Genomic_DNA"/>
</dbReference>
<dbReference type="Proteomes" id="UP000784880">
    <property type="component" value="Unassembled WGS sequence"/>
</dbReference>
<reference evidence="1 2" key="1">
    <citation type="submission" date="2021-06" db="EMBL/GenBank/DDBJ databases">
        <title>Bacillus sp. RD4P76, an endophyte from a halophyte.</title>
        <authorList>
            <person name="Sun J.-Q."/>
        </authorList>
    </citation>
    <scope>NUCLEOTIDE SEQUENCE [LARGE SCALE GENOMIC DNA]</scope>
    <source>
        <strain evidence="1 2">CGMCC 1.15917</strain>
    </source>
</reference>
<accession>A0ABS6JL57</accession>
<proteinExistence type="predicted"/>
<dbReference type="InterPro" id="IPR053028">
    <property type="entry name" value="Spo0E-like_phosphatase"/>
</dbReference>
<dbReference type="InterPro" id="IPR018540">
    <property type="entry name" value="Spo0E-like"/>
</dbReference>
<evidence type="ECO:0000313" key="2">
    <source>
        <dbReference type="Proteomes" id="UP000784880"/>
    </source>
</evidence>
<comment type="caution">
    <text evidence="1">The sequence shown here is derived from an EMBL/GenBank/DDBJ whole genome shotgun (WGS) entry which is preliminary data.</text>
</comment>
<protein>
    <submittedName>
        <fullName evidence="1">Aspartyl-phosphate phosphatase Spo0E family protein</fullName>
    </submittedName>
</protein>
<dbReference type="Pfam" id="PF09388">
    <property type="entry name" value="SpoOE-like"/>
    <property type="match status" value="1"/>
</dbReference>
<evidence type="ECO:0000313" key="1">
    <source>
        <dbReference type="EMBL" id="MBU9713150.1"/>
    </source>
</evidence>
<sequence length="66" mass="8072">MGIQYYLIRQMEAKRIQMIHSANEYGLTSKETVRYSQELDHLMNLYRRLTVKKNNNEVYKEVHYMT</sequence>
<dbReference type="PANTHER" id="PTHR41263">
    <property type="entry name" value="ASPARTYL-PHOSPHATE PHOSPHATASE YISI"/>
    <property type="match status" value="1"/>
</dbReference>